<dbReference type="EMBL" id="CAEKKB010000008">
    <property type="protein sequence ID" value="CAB4319437.1"/>
    <property type="molecule type" value="Genomic_DNA"/>
</dbReference>
<dbReference type="GO" id="GO:0016491">
    <property type="term" value="F:oxidoreductase activity"/>
    <property type="evidence" value="ECO:0007669"/>
    <property type="project" value="InterPro"/>
</dbReference>
<dbReference type="SUPFAM" id="SSF51430">
    <property type="entry name" value="NAD(P)-linked oxidoreductase"/>
    <property type="match status" value="1"/>
</dbReference>
<evidence type="ECO:0000313" key="2">
    <source>
        <dbReference type="EMBL" id="CAB4319437.1"/>
    </source>
</evidence>
<keyword evidence="3" id="KW-1185">Reference proteome</keyword>
<reference evidence="3" key="1">
    <citation type="journal article" date="2020" name="Genome Biol.">
        <title>Gamete binning: chromosome-level and haplotype-resolved genome assembly enabled by high-throughput single-cell sequencing of gamete genomes.</title>
        <authorList>
            <person name="Campoy J.A."/>
            <person name="Sun H."/>
            <person name="Goel M."/>
            <person name="Jiao W.-B."/>
            <person name="Folz-Donahue K."/>
            <person name="Wang N."/>
            <person name="Rubio M."/>
            <person name="Liu C."/>
            <person name="Kukat C."/>
            <person name="Ruiz D."/>
            <person name="Huettel B."/>
            <person name="Schneeberger K."/>
        </authorList>
    </citation>
    <scope>NUCLEOTIDE SEQUENCE [LARGE SCALE GENOMIC DNA]</scope>
    <source>
        <strain evidence="3">cv. Rojo Pasion</strain>
    </source>
</reference>
<dbReference type="InterPro" id="IPR023210">
    <property type="entry name" value="NADP_OxRdtase_dom"/>
</dbReference>
<proteinExistence type="predicted"/>
<evidence type="ECO:0000313" key="3">
    <source>
        <dbReference type="Proteomes" id="UP000507245"/>
    </source>
</evidence>
<dbReference type="InterPro" id="IPR018170">
    <property type="entry name" value="Aldo/ket_reductase_CS"/>
</dbReference>
<dbReference type="InterPro" id="IPR036812">
    <property type="entry name" value="NAD(P)_OxRdtase_dom_sf"/>
</dbReference>
<gene>
    <name evidence="2" type="ORF">ORAREDHAP_LOCUS46756</name>
</gene>
<dbReference type="PROSITE" id="PS00062">
    <property type="entry name" value="ALDOKETO_REDUCTASE_2"/>
    <property type="match status" value="1"/>
</dbReference>
<dbReference type="Pfam" id="PF00248">
    <property type="entry name" value="Aldo_ket_red"/>
    <property type="match status" value="1"/>
</dbReference>
<dbReference type="InterPro" id="IPR020471">
    <property type="entry name" value="AKR"/>
</dbReference>
<evidence type="ECO:0000259" key="1">
    <source>
        <dbReference type="Pfam" id="PF00248"/>
    </source>
</evidence>
<dbReference type="Proteomes" id="UP000507245">
    <property type="component" value="Unassembled WGS sequence"/>
</dbReference>
<dbReference type="OrthoDB" id="416253at2759"/>
<sequence>MANAASSAQIPEVMLGSSTCAALKKSLERVSKSQNLTISQSKIFHWSTLTCISSSSPSVDLMPMDFKGVWAAMEESQRPGLTKSIGVSNFSSKKIETSLSFATIPPSVNQKEEKEKLFEAAIFKQWFILIVGD</sequence>
<dbReference type="PANTHER" id="PTHR11732">
    <property type="entry name" value="ALDO/KETO REDUCTASE"/>
    <property type="match status" value="1"/>
</dbReference>
<dbReference type="Gene3D" id="3.20.20.100">
    <property type="entry name" value="NADP-dependent oxidoreductase domain"/>
    <property type="match status" value="1"/>
</dbReference>
<dbReference type="AlphaFoldDB" id="A0A6J5Y4W9"/>
<organism evidence="2 3">
    <name type="scientific">Prunus armeniaca</name>
    <name type="common">Apricot</name>
    <name type="synonym">Armeniaca vulgaris</name>
    <dbReference type="NCBI Taxonomy" id="36596"/>
    <lineage>
        <taxon>Eukaryota</taxon>
        <taxon>Viridiplantae</taxon>
        <taxon>Streptophyta</taxon>
        <taxon>Embryophyta</taxon>
        <taxon>Tracheophyta</taxon>
        <taxon>Spermatophyta</taxon>
        <taxon>Magnoliopsida</taxon>
        <taxon>eudicotyledons</taxon>
        <taxon>Gunneridae</taxon>
        <taxon>Pentapetalae</taxon>
        <taxon>rosids</taxon>
        <taxon>fabids</taxon>
        <taxon>Rosales</taxon>
        <taxon>Rosaceae</taxon>
        <taxon>Amygdaloideae</taxon>
        <taxon>Amygdaleae</taxon>
        <taxon>Prunus</taxon>
    </lineage>
</organism>
<accession>A0A6J5Y4W9</accession>
<protein>
    <recommendedName>
        <fullName evidence="1">NADP-dependent oxidoreductase domain-containing protein</fullName>
    </recommendedName>
</protein>
<feature type="domain" description="NADP-dependent oxidoreductase" evidence="1">
    <location>
        <begin position="60"/>
        <end position="111"/>
    </location>
</feature>
<name>A0A6J5Y4W9_PRUAR</name>